<keyword evidence="1" id="KW-0175">Coiled coil</keyword>
<accession>A0ABP0PY33</accession>
<reference evidence="3 4" key="1">
    <citation type="submission" date="2024-02" db="EMBL/GenBank/DDBJ databases">
        <authorList>
            <person name="Chen Y."/>
            <person name="Shah S."/>
            <person name="Dougan E. K."/>
            <person name="Thang M."/>
            <person name="Chan C."/>
        </authorList>
    </citation>
    <scope>NUCLEOTIDE SEQUENCE [LARGE SCALE GENOMIC DNA]</scope>
</reference>
<evidence type="ECO:0000313" key="3">
    <source>
        <dbReference type="EMBL" id="CAK9079719.1"/>
    </source>
</evidence>
<name>A0ABP0PY33_9DINO</name>
<gene>
    <name evidence="3" type="ORF">SCF082_LOCUS38035</name>
</gene>
<feature type="region of interest" description="Disordered" evidence="2">
    <location>
        <begin position="376"/>
        <end position="405"/>
    </location>
</feature>
<comment type="caution">
    <text evidence="3">The sequence shown here is derived from an EMBL/GenBank/DDBJ whole genome shotgun (WGS) entry which is preliminary data.</text>
</comment>
<feature type="region of interest" description="Disordered" evidence="2">
    <location>
        <begin position="1"/>
        <end position="38"/>
    </location>
</feature>
<organism evidence="3 4">
    <name type="scientific">Durusdinium trenchii</name>
    <dbReference type="NCBI Taxonomy" id="1381693"/>
    <lineage>
        <taxon>Eukaryota</taxon>
        <taxon>Sar</taxon>
        <taxon>Alveolata</taxon>
        <taxon>Dinophyceae</taxon>
        <taxon>Suessiales</taxon>
        <taxon>Symbiodiniaceae</taxon>
        <taxon>Durusdinium</taxon>
    </lineage>
</organism>
<protein>
    <submittedName>
        <fullName evidence="3">Uncharacterized protein</fullName>
    </submittedName>
</protein>
<dbReference type="EMBL" id="CAXAMM010038640">
    <property type="protein sequence ID" value="CAK9079719.1"/>
    <property type="molecule type" value="Genomic_DNA"/>
</dbReference>
<proteinExistence type="predicted"/>
<evidence type="ECO:0000256" key="2">
    <source>
        <dbReference type="SAM" id="MobiDB-lite"/>
    </source>
</evidence>
<feature type="coiled-coil region" evidence="1">
    <location>
        <begin position="79"/>
        <end position="210"/>
    </location>
</feature>
<evidence type="ECO:0000313" key="4">
    <source>
        <dbReference type="Proteomes" id="UP001642464"/>
    </source>
</evidence>
<dbReference type="Proteomes" id="UP001642464">
    <property type="component" value="Unassembled WGS sequence"/>
</dbReference>
<keyword evidence="4" id="KW-1185">Reference proteome</keyword>
<sequence length="615" mass="70184">MIIPPAAGQGARLPAPQATFSGSVPEPDSEVAPPEDDVPLAPWAAARVLPTSHARRTRRVSTPAGRFVGDEQKQLARWAEHLNEEVLALTRERDSLAGKLADANAANVKLQMELEHLRRVSAEFERLGGGDVGVLNAIVETRDLEKQLQASTAEVQELRTERKGIDAAHAFSQQMVQQLHKEMEELRGRHKNLQDQCENCKAECSRLNDLHGSEREHRRRLESHLQNQSSDKEAAASARQEFFQKEHRKAWDDLQRAHWVEKEKDARFQSITQLAQDAIALVSELQDGFVEQTKKYNELSKSVRNQQRELTSDVQEAQQLAQLSEQFALELRQLLGRTRETNSVGEEQWRQEAHKLEDQLRNLTLHHREAAKTVRELRKADDHHKVQQSERMQAEKERQERKRERHELFSNPNIVRQMAQAVAGIEVYKVDEKNRREKRRLRVVCDIKSGRGGPRPDLQLRWSKAPYRDWPDRSSCDLTQVVSLGYGFASRATWLFKDVPPYHCFSVQTPYRTFDFICSSDRDVEALVLVISRLCTRSQGWPLYGGVHSHARFVAMKGWTKVQVACRASKNTLSTHLLEAVAKMQSSSRPSHLPPPPSETEVESEDPSQQSLETG</sequence>
<feature type="region of interest" description="Disordered" evidence="2">
    <location>
        <begin position="212"/>
        <end position="240"/>
    </location>
</feature>
<feature type="compositionally biased region" description="Acidic residues" evidence="2">
    <location>
        <begin position="27"/>
        <end position="38"/>
    </location>
</feature>
<evidence type="ECO:0000256" key="1">
    <source>
        <dbReference type="SAM" id="Coils"/>
    </source>
</evidence>
<feature type="region of interest" description="Disordered" evidence="2">
    <location>
        <begin position="583"/>
        <end position="615"/>
    </location>
</feature>